<dbReference type="InterPro" id="IPR038555">
    <property type="entry name" value="Zincin_1_sf"/>
</dbReference>
<dbReference type="Pfam" id="PF06262">
    <property type="entry name" value="Zincin_1"/>
    <property type="match status" value="1"/>
</dbReference>
<sequence length="145" mass="16415">MRTRDRHERGIRGPMALPNDLTDRPLRVPSRPRGREYFLLCVRDAIARIAEHCPDVIDTIDIGVDEVPDARTLWHDLGEHDTVPLAAAIESSQARHARIVIYRRPLEHRALDRADLPALVHETLVEQIVALTGRSIDEIDPENGT</sequence>
<proteinExistence type="predicted"/>
<dbReference type="InterPro" id="IPR010428">
    <property type="entry name" value="Zincin_1"/>
</dbReference>
<dbReference type="Gene3D" id="3.30.2010.20">
    <property type="match status" value="1"/>
</dbReference>
<dbReference type="OrthoDB" id="4966605at2"/>
<organism evidence="2 3">
    <name type="scientific">Propionibacterium ruminifibrarum</name>
    <dbReference type="NCBI Taxonomy" id="1962131"/>
    <lineage>
        <taxon>Bacteria</taxon>
        <taxon>Bacillati</taxon>
        <taxon>Actinomycetota</taxon>
        <taxon>Actinomycetes</taxon>
        <taxon>Propionibacteriales</taxon>
        <taxon>Propionibacteriaceae</taxon>
        <taxon>Propionibacterium</taxon>
    </lineage>
</organism>
<accession>A0A375I315</accession>
<dbReference type="CDD" id="cd12954">
    <property type="entry name" value="MMP_TTHA0227_like_1"/>
    <property type="match status" value="1"/>
</dbReference>
<reference evidence="3" key="1">
    <citation type="submission" date="2018-02" db="EMBL/GenBank/DDBJ databases">
        <authorList>
            <person name="Hornung B."/>
        </authorList>
    </citation>
    <scope>NUCLEOTIDE SEQUENCE [LARGE SCALE GENOMIC DNA]</scope>
</reference>
<dbReference type="EMBL" id="OMOH01000002">
    <property type="protein sequence ID" value="SPF67689.1"/>
    <property type="molecule type" value="Genomic_DNA"/>
</dbReference>
<evidence type="ECO:0000256" key="1">
    <source>
        <dbReference type="SAM" id="MobiDB-lite"/>
    </source>
</evidence>
<dbReference type="SUPFAM" id="SSF55486">
    <property type="entry name" value="Metalloproteases ('zincins'), catalytic domain"/>
    <property type="match status" value="1"/>
</dbReference>
<feature type="compositionally biased region" description="Basic and acidic residues" evidence="1">
    <location>
        <begin position="1"/>
        <end position="11"/>
    </location>
</feature>
<name>A0A375I315_9ACTN</name>
<feature type="region of interest" description="Disordered" evidence="1">
    <location>
        <begin position="1"/>
        <end position="25"/>
    </location>
</feature>
<gene>
    <name evidence="2" type="ORF">PROPJV5_0648</name>
</gene>
<protein>
    <submittedName>
        <fullName evidence="2">Zinicin-like metallopeptidase</fullName>
    </submittedName>
</protein>
<evidence type="ECO:0000313" key="3">
    <source>
        <dbReference type="Proteomes" id="UP000265962"/>
    </source>
</evidence>
<evidence type="ECO:0000313" key="2">
    <source>
        <dbReference type="EMBL" id="SPF67689.1"/>
    </source>
</evidence>
<dbReference type="Proteomes" id="UP000265962">
    <property type="component" value="Unassembled WGS sequence"/>
</dbReference>
<keyword evidence="3" id="KW-1185">Reference proteome</keyword>
<dbReference type="AlphaFoldDB" id="A0A375I315"/>
<dbReference type="RefSeq" id="WP_119714889.1">
    <property type="nucleotide sequence ID" value="NZ_OMOH01000002.1"/>
</dbReference>